<evidence type="ECO:0008006" key="4">
    <source>
        <dbReference type="Google" id="ProtNLM"/>
    </source>
</evidence>
<gene>
    <name evidence="2" type="ORF">AQJ54_21775</name>
</gene>
<organism evidence="2 3">
    <name type="scientific">Streptomyces griseorubiginosus</name>
    <dbReference type="NCBI Taxonomy" id="67304"/>
    <lineage>
        <taxon>Bacteria</taxon>
        <taxon>Bacillati</taxon>
        <taxon>Actinomycetota</taxon>
        <taxon>Actinomycetes</taxon>
        <taxon>Kitasatosporales</taxon>
        <taxon>Streptomycetaceae</taxon>
        <taxon>Streptomyces</taxon>
    </lineage>
</organism>
<dbReference type="EMBL" id="LMWV01000017">
    <property type="protein sequence ID" value="KUN65447.1"/>
    <property type="molecule type" value="Genomic_DNA"/>
</dbReference>
<dbReference type="Proteomes" id="UP000054375">
    <property type="component" value="Unassembled WGS sequence"/>
</dbReference>
<name>A0A101S167_9ACTN</name>
<feature type="region of interest" description="Disordered" evidence="1">
    <location>
        <begin position="269"/>
        <end position="292"/>
    </location>
</feature>
<accession>A0A101S167</accession>
<comment type="caution">
    <text evidence="2">The sequence shown here is derived from an EMBL/GenBank/DDBJ whole genome shotgun (WGS) entry which is preliminary data.</text>
</comment>
<keyword evidence="3" id="KW-1185">Reference proteome</keyword>
<protein>
    <recommendedName>
        <fullName evidence="4">Tetratricopeptide repeat protein</fullName>
    </recommendedName>
</protein>
<reference evidence="2 3" key="1">
    <citation type="submission" date="2015-10" db="EMBL/GenBank/DDBJ databases">
        <title>Draft genome sequence of Streptomyces griseorubiginosus DSM 40469, type strain for the species Streptomyces griseorubiginosus.</title>
        <authorList>
            <person name="Ruckert C."/>
            <person name="Winkler A."/>
            <person name="Kalinowski J."/>
            <person name="Kampfer P."/>
            <person name="Glaeser S."/>
        </authorList>
    </citation>
    <scope>NUCLEOTIDE SEQUENCE [LARGE SCALE GENOMIC DNA]</scope>
    <source>
        <strain evidence="2 3">DSM 40469</strain>
    </source>
</reference>
<evidence type="ECO:0000256" key="1">
    <source>
        <dbReference type="SAM" id="MobiDB-lite"/>
    </source>
</evidence>
<evidence type="ECO:0000313" key="3">
    <source>
        <dbReference type="Proteomes" id="UP000054375"/>
    </source>
</evidence>
<dbReference type="AlphaFoldDB" id="A0A101S167"/>
<proteinExistence type="predicted"/>
<evidence type="ECO:0000313" key="2">
    <source>
        <dbReference type="EMBL" id="KUN65447.1"/>
    </source>
</evidence>
<sequence>MTHTASTTVDFDQLLAAAHDLALAGRWERALGLLDTTDCADPDDRARLALAAAEVALLSDWFAGTDLTAARADRAEKEAPGAGWDLGFIRLRHDYRCQLLREGVFHPGPEGKDPETLAGIRRSALSLRDSAPDEVRRGWASMYLGLVVENLFAERAAAPAHYEDALRAGEAGGEDGKGGDDLLTREALRHLGDRAHDAGDHERAVECWERATGLGARAGLVPGVLAQQLLLAVLARDAGDEAGARALAREVARWAEAIGADRLHAQTTGFLDGVDPTAAPEPEPRGGSDGGY</sequence>
<dbReference type="RefSeq" id="WP_062239886.1">
    <property type="nucleotide sequence ID" value="NZ_JBPJFL010000001.1"/>
</dbReference>